<evidence type="ECO:0000256" key="7">
    <source>
        <dbReference type="ARBA" id="ARBA00023033"/>
    </source>
</evidence>
<accession>A0A9P6EKY8</accession>
<dbReference type="Proteomes" id="UP000807306">
    <property type="component" value="Unassembled WGS sequence"/>
</dbReference>
<dbReference type="InterPro" id="IPR047146">
    <property type="entry name" value="Cyt_P450_E_CYP52_fungi"/>
</dbReference>
<keyword evidence="4 8" id="KW-0479">Metal-binding</keyword>
<evidence type="ECO:0000256" key="8">
    <source>
        <dbReference type="PIRSR" id="PIRSR602403-1"/>
    </source>
</evidence>
<dbReference type="PRINTS" id="PR00465">
    <property type="entry name" value="EP450IV"/>
</dbReference>
<dbReference type="Pfam" id="PF00067">
    <property type="entry name" value="p450"/>
    <property type="match status" value="1"/>
</dbReference>
<keyword evidence="10" id="KW-0472">Membrane</keyword>
<evidence type="ECO:0000256" key="6">
    <source>
        <dbReference type="ARBA" id="ARBA00023004"/>
    </source>
</evidence>
<keyword evidence="5 9" id="KW-0560">Oxidoreductase</keyword>
<proteinExistence type="inferred from homology"/>
<comment type="similarity">
    <text evidence="2 9">Belongs to the cytochrome P450 family.</text>
</comment>
<comment type="caution">
    <text evidence="11">The sequence shown here is derived from an EMBL/GenBank/DDBJ whole genome shotgun (WGS) entry which is preliminary data.</text>
</comment>
<comment type="cofactor">
    <cofactor evidence="1 8">
        <name>heme</name>
        <dbReference type="ChEBI" id="CHEBI:30413"/>
    </cofactor>
</comment>
<dbReference type="InterPro" id="IPR001128">
    <property type="entry name" value="Cyt_P450"/>
</dbReference>
<dbReference type="Gene3D" id="1.10.630.10">
    <property type="entry name" value="Cytochrome P450"/>
    <property type="match status" value="1"/>
</dbReference>
<evidence type="ECO:0000256" key="9">
    <source>
        <dbReference type="RuleBase" id="RU000461"/>
    </source>
</evidence>
<dbReference type="PANTHER" id="PTHR24287:SF1">
    <property type="entry name" value="P450, PUTATIVE (EUROFUNG)-RELATED"/>
    <property type="match status" value="1"/>
</dbReference>
<dbReference type="AlphaFoldDB" id="A0A9P6EKY8"/>
<sequence length="626" mass="71942">MDEIPPGIEYLIKTLPGLATPALITYLVSHAARTFLELHIPAWLLWTGVSLSLPIWFTASVLFIDWKDHWDAAKLGAALAPRLKDPYPGGLRTLKKGAKLFRNAPIGSAIATFTAETGTRTFNTRTLFQNRIITDEPEHLQAILATQFDDHDKGPEIGYLLHPLLGTGVFNSDGDMWKFHRTLTRPFFARDRLSSISHFSTFTTQFDLAYSSLSSRFKEGHPVDFQEVAARFTLGCALEILLGWRGVDDSTLKYPFYVNQALGSQDTGDEWEYTWNGQDPVTMSQFVPAFVRAQYVTAHRMRYSVHWPLTEFWEDKLKKPMKVVHGFIDGIVKQALERKKEIFSEQSNDDKLEEEEEETLLESLVKETEEILDPIILRDEIMNMVVAGRDTTACLLTFSIYMLADHPHVLKKLRDEILENIGPNKIPTFDDLKGMKYLRAVLNETLRLFPPVPFNVRRTNKPVVWPAKSGKPYYIPARSRTPISVYTMQRRKDLWGLDDQFSHSRPYKALDFDPDRFIDDRLHKYLVPNPFIYLPFNAGPRICLGQQFAYNEASFFLVRLLQEFQSISLVPEAIPLASRPPREWAETDKKAGATRREKIWVKSHFTMYAQDGLWVALRKAKTSEEF</sequence>
<keyword evidence="12" id="KW-1185">Reference proteome</keyword>
<dbReference type="PROSITE" id="PS00086">
    <property type="entry name" value="CYTOCHROME_P450"/>
    <property type="match status" value="1"/>
</dbReference>
<evidence type="ECO:0000313" key="12">
    <source>
        <dbReference type="Proteomes" id="UP000807306"/>
    </source>
</evidence>
<dbReference type="InterPro" id="IPR002403">
    <property type="entry name" value="Cyt_P450_E_grp-IV"/>
</dbReference>
<name>A0A9P6EKY8_9AGAR</name>
<dbReference type="SUPFAM" id="SSF48264">
    <property type="entry name" value="Cytochrome P450"/>
    <property type="match status" value="1"/>
</dbReference>
<feature type="transmembrane region" description="Helical" evidence="10">
    <location>
        <begin position="43"/>
        <end position="64"/>
    </location>
</feature>
<dbReference type="GO" id="GO:0020037">
    <property type="term" value="F:heme binding"/>
    <property type="evidence" value="ECO:0007669"/>
    <property type="project" value="InterPro"/>
</dbReference>
<organism evidence="11 12">
    <name type="scientific">Crepidotus variabilis</name>
    <dbReference type="NCBI Taxonomy" id="179855"/>
    <lineage>
        <taxon>Eukaryota</taxon>
        <taxon>Fungi</taxon>
        <taxon>Dikarya</taxon>
        <taxon>Basidiomycota</taxon>
        <taxon>Agaricomycotina</taxon>
        <taxon>Agaricomycetes</taxon>
        <taxon>Agaricomycetidae</taxon>
        <taxon>Agaricales</taxon>
        <taxon>Agaricineae</taxon>
        <taxon>Crepidotaceae</taxon>
        <taxon>Crepidotus</taxon>
    </lineage>
</organism>
<keyword evidence="3 8" id="KW-0349">Heme</keyword>
<keyword evidence="10" id="KW-0812">Transmembrane</keyword>
<keyword evidence="6 8" id="KW-0408">Iron</keyword>
<evidence type="ECO:0000256" key="2">
    <source>
        <dbReference type="ARBA" id="ARBA00010617"/>
    </source>
</evidence>
<dbReference type="InterPro" id="IPR017972">
    <property type="entry name" value="Cyt_P450_CS"/>
</dbReference>
<evidence type="ECO:0000256" key="1">
    <source>
        <dbReference type="ARBA" id="ARBA00001971"/>
    </source>
</evidence>
<evidence type="ECO:0000256" key="3">
    <source>
        <dbReference type="ARBA" id="ARBA00022617"/>
    </source>
</evidence>
<keyword evidence="10" id="KW-1133">Transmembrane helix</keyword>
<gene>
    <name evidence="11" type="ORF">CPB83DRAFT_833982</name>
</gene>
<dbReference type="GO" id="GO:0016705">
    <property type="term" value="F:oxidoreductase activity, acting on paired donors, with incorporation or reduction of molecular oxygen"/>
    <property type="evidence" value="ECO:0007669"/>
    <property type="project" value="InterPro"/>
</dbReference>
<dbReference type="GO" id="GO:0005506">
    <property type="term" value="F:iron ion binding"/>
    <property type="evidence" value="ECO:0007669"/>
    <property type="project" value="InterPro"/>
</dbReference>
<protein>
    <submittedName>
        <fullName evidence="11">Cytochrome P450</fullName>
    </submittedName>
</protein>
<evidence type="ECO:0000313" key="11">
    <source>
        <dbReference type="EMBL" id="KAF9530977.1"/>
    </source>
</evidence>
<dbReference type="OrthoDB" id="1470350at2759"/>
<dbReference type="PANTHER" id="PTHR24287">
    <property type="entry name" value="P450, PUTATIVE (EUROFUNG)-RELATED"/>
    <property type="match status" value="1"/>
</dbReference>
<dbReference type="PRINTS" id="PR00385">
    <property type="entry name" value="P450"/>
</dbReference>
<dbReference type="EMBL" id="MU157837">
    <property type="protein sequence ID" value="KAF9530977.1"/>
    <property type="molecule type" value="Genomic_DNA"/>
</dbReference>
<evidence type="ECO:0000256" key="5">
    <source>
        <dbReference type="ARBA" id="ARBA00023002"/>
    </source>
</evidence>
<reference evidence="11" key="1">
    <citation type="submission" date="2020-11" db="EMBL/GenBank/DDBJ databases">
        <authorList>
            <consortium name="DOE Joint Genome Institute"/>
            <person name="Ahrendt S."/>
            <person name="Riley R."/>
            <person name="Andreopoulos W."/>
            <person name="Labutti K."/>
            <person name="Pangilinan J."/>
            <person name="Ruiz-Duenas F.J."/>
            <person name="Barrasa J.M."/>
            <person name="Sanchez-Garcia M."/>
            <person name="Camarero S."/>
            <person name="Miyauchi S."/>
            <person name="Serrano A."/>
            <person name="Linde D."/>
            <person name="Babiker R."/>
            <person name="Drula E."/>
            <person name="Ayuso-Fernandez I."/>
            <person name="Pacheco R."/>
            <person name="Padilla G."/>
            <person name="Ferreira P."/>
            <person name="Barriuso J."/>
            <person name="Kellner H."/>
            <person name="Castanera R."/>
            <person name="Alfaro M."/>
            <person name="Ramirez L."/>
            <person name="Pisabarro A.G."/>
            <person name="Kuo A."/>
            <person name="Tritt A."/>
            <person name="Lipzen A."/>
            <person name="He G."/>
            <person name="Yan M."/>
            <person name="Ng V."/>
            <person name="Cullen D."/>
            <person name="Martin F."/>
            <person name="Rosso M.-N."/>
            <person name="Henrissat B."/>
            <person name="Hibbett D."/>
            <person name="Martinez A.T."/>
            <person name="Grigoriev I.V."/>
        </authorList>
    </citation>
    <scope>NUCLEOTIDE SEQUENCE</scope>
    <source>
        <strain evidence="11">CBS 506.95</strain>
    </source>
</reference>
<keyword evidence="7 9" id="KW-0503">Monooxygenase</keyword>
<feature type="binding site" description="axial binding residue" evidence="8">
    <location>
        <position position="543"/>
    </location>
    <ligand>
        <name>heme</name>
        <dbReference type="ChEBI" id="CHEBI:30413"/>
    </ligand>
    <ligandPart>
        <name>Fe</name>
        <dbReference type="ChEBI" id="CHEBI:18248"/>
    </ligandPart>
</feature>
<evidence type="ECO:0000256" key="10">
    <source>
        <dbReference type="SAM" id="Phobius"/>
    </source>
</evidence>
<dbReference type="InterPro" id="IPR036396">
    <property type="entry name" value="Cyt_P450_sf"/>
</dbReference>
<evidence type="ECO:0000256" key="4">
    <source>
        <dbReference type="ARBA" id="ARBA00022723"/>
    </source>
</evidence>
<dbReference type="GO" id="GO:0004497">
    <property type="term" value="F:monooxygenase activity"/>
    <property type="evidence" value="ECO:0007669"/>
    <property type="project" value="UniProtKB-KW"/>
</dbReference>